<sequence>MDRRRSESLVTDKSSPSKTILEALADAIRAPTSLFYKENKQTTKLEDEEALTQNPSSTGKTSPKKSVRFRSGNTVMDTEAKSSPIDIPTMTPSLPPVQLAQTPILQAFKRLQDPIPTARPQPGHVLRCSADFRQALAATKASDILGGLDDKALTEFPTPQPTRPGSITAADNPFDDPPEEIDPEISLLLLRGYDDGFRRRKSSSCPSSPEVAIEKGFPSNEDETPKAPLPTLLTSPGHSAEEGNQGEPFPHLEEVSTIELEETDGSTDSHLDQHKDRERQSACEKNDPRLCPDKNGQALWGVDEHEMESEKSSPPAFFSDSSPLFKPGEAEMVSPSRVEQGSPTLAQRNKLLDPRTVSASSSSLSLTSMALNKFRPTPSPELIPLPSSARPSGRNCQLKYTDQYGWCPFDDYQFAYAAKAALELSQTAFVEKMFQEGGLWEFWNQAKLPCDTAPTRDTKGLCSWEIDDLLNSIRQQPTLPEPVTCMIVEDFKSVLARYFGSHDFAARPEQAQEKFDTSSVVQGVPFSRDDKSFGLFPPPGDQCDDPAGGDMNDALDCILNDATNLGHGDLSCSAVVEEEERCEKVPRVLENLERRRIRAVEEENDSTFVKRLGTMSLECGVAGSALRFGNDKENRLRISEEDEYDTETESAPELVDELVLFRRHPVRTLTTESKWSIRSKRNRDESRETAETTSTISREPTDEDEQYCQGIV</sequence>
<dbReference type="Proteomes" id="UP001345827">
    <property type="component" value="Unassembled WGS sequence"/>
</dbReference>
<dbReference type="AlphaFoldDB" id="A0AAV9QK52"/>
<feature type="region of interest" description="Disordered" evidence="1">
    <location>
        <begin position="198"/>
        <end position="296"/>
    </location>
</feature>
<dbReference type="EMBL" id="JAXLQG010000003">
    <property type="protein sequence ID" value="KAK5542577.1"/>
    <property type="molecule type" value="Genomic_DNA"/>
</dbReference>
<reference evidence="2 3" key="1">
    <citation type="submission" date="2023-06" db="EMBL/GenBank/DDBJ databases">
        <title>Black Yeasts Isolated from many extreme environments.</title>
        <authorList>
            <person name="Coleine C."/>
            <person name="Stajich J.E."/>
            <person name="Selbmann L."/>
        </authorList>
    </citation>
    <scope>NUCLEOTIDE SEQUENCE [LARGE SCALE GENOMIC DNA]</scope>
    <source>
        <strain evidence="2 3">CCFEE 5887</strain>
    </source>
</reference>
<accession>A0AAV9QK52</accession>
<evidence type="ECO:0000256" key="1">
    <source>
        <dbReference type="SAM" id="MobiDB-lite"/>
    </source>
</evidence>
<name>A0AAV9QK52_9PEZI</name>
<gene>
    <name evidence="2" type="ORF">LTR25_002463</name>
</gene>
<evidence type="ECO:0000313" key="3">
    <source>
        <dbReference type="Proteomes" id="UP001345827"/>
    </source>
</evidence>
<feature type="region of interest" description="Disordered" evidence="1">
    <location>
        <begin position="39"/>
        <end position="93"/>
    </location>
</feature>
<evidence type="ECO:0000313" key="2">
    <source>
        <dbReference type="EMBL" id="KAK5542577.1"/>
    </source>
</evidence>
<organism evidence="2 3">
    <name type="scientific">Vermiconidia calcicola</name>
    <dbReference type="NCBI Taxonomy" id="1690605"/>
    <lineage>
        <taxon>Eukaryota</taxon>
        <taxon>Fungi</taxon>
        <taxon>Dikarya</taxon>
        <taxon>Ascomycota</taxon>
        <taxon>Pezizomycotina</taxon>
        <taxon>Dothideomycetes</taxon>
        <taxon>Dothideomycetidae</taxon>
        <taxon>Mycosphaerellales</taxon>
        <taxon>Extremaceae</taxon>
        <taxon>Vermiconidia</taxon>
    </lineage>
</organism>
<protein>
    <submittedName>
        <fullName evidence="2">Uncharacterized protein</fullName>
    </submittedName>
</protein>
<comment type="caution">
    <text evidence="2">The sequence shown here is derived from an EMBL/GenBank/DDBJ whole genome shotgun (WGS) entry which is preliminary data.</text>
</comment>
<proteinExistence type="predicted"/>
<feature type="compositionally biased region" description="Basic and acidic residues" evidence="1">
    <location>
        <begin position="267"/>
        <end position="292"/>
    </location>
</feature>
<feature type="region of interest" description="Disordered" evidence="1">
    <location>
        <begin position="672"/>
        <end position="712"/>
    </location>
</feature>
<feature type="region of interest" description="Disordered" evidence="1">
    <location>
        <begin position="152"/>
        <end position="181"/>
    </location>
</feature>
<keyword evidence="3" id="KW-1185">Reference proteome</keyword>